<dbReference type="PANTHER" id="PTHR39188:SF3">
    <property type="entry name" value="STAGE IV SPORULATION PROTEIN FB"/>
    <property type="match status" value="1"/>
</dbReference>
<dbReference type="GO" id="GO:0006508">
    <property type="term" value="P:proteolysis"/>
    <property type="evidence" value="ECO:0007669"/>
    <property type="project" value="UniProtKB-KW"/>
</dbReference>
<feature type="transmembrane region" description="Helical" evidence="7">
    <location>
        <begin position="207"/>
        <end position="225"/>
    </location>
</feature>
<dbReference type="PANTHER" id="PTHR39188">
    <property type="entry name" value="MEMBRANE-ASSOCIATED ZINC METALLOPROTEASE M50B"/>
    <property type="match status" value="1"/>
</dbReference>
<evidence type="ECO:0000256" key="6">
    <source>
        <dbReference type="ARBA" id="ARBA00023049"/>
    </source>
</evidence>
<comment type="cofactor">
    <cofactor evidence="1">
        <name>Zn(2+)</name>
        <dbReference type="ChEBI" id="CHEBI:29105"/>
    </cofactor>
</comment>
<comment type="similarity">
    <text evidence="2">Belongs to the peptidase M50B family.</text>
</comment>
<evidence type="ECO:0000256" key="4">
    <source>
        <dbReference type="ARBA" id="ARBA00022801"/>
    </source>
</evidence>
<keyword evidence="7" id="KW-0812">Transmembrane</keyword>
<feature type="transmembrane region" description="Helical" evidence="7">
    <location>
        <begin position="179"/>
        <end position="201"/>
    </location>
</feature>
<dbReference type="GO" id="GO:0008237">
    <property type="term" value="F:metallopeptidase activity"/>
    <property type="evidence" value="ECO:0007669"/>
    <property type="project" value="UniProtKB-KW"/>
</dbReference>
<sequence length="247" mass="27248">SPYTIMIGTTLGKEYHLFTIFGIEVCCDIGLPILMAFMALTSLQRMHSVTLAVIDALAVVVIILVHEFGHALMAKSFKLSPGIHLSLFNGFCRHSGETTSFRRFLILAAGGLSGIAFGLAMLGVLSAVSTRSLIYGALKNWTWQSIYVNVGNLVLPIYSLDGGQIFDIFVRKCVSGQYLCTWIVHGTGFILSLIMLMLSVVYMRGSYFLAAIAFMLLYENGQTLANAMQEKRRQRVLITSGSYRDHV</sequence>
<evidence type="ECO:0000256" key="2">
    <source>
        <dbReference type="ARBA" id="ARBA00007931"/>
    </source>
</evidence>
<dbReference type="AlphaFoldDB" id="A0A0H5R691"/>
<accession>A0A0H5R691</accession>
<keyword evidence="5" id="KW-0862">Zinc</keyword>
<reference evidence="8" key="1">
    <citation type="submission" date="2015-04" db="EMBL/GenBank/DDBJ databases">
        <title>The genome sequence of the plant pathogenic Rhizarian Plasmodiophora brassicae reveals insights in its biotrophic life cycle and the origin of chitin synthesis.</title>
        <authorList>
            <person name="Schwelm A."/>
            <person name="Fogelqvist J."/>
            <person name="Knaust A."/>
            <person name="Julke S."/>
            <person name="Lilja T."/>
            <person name="Dhandapani V."/>
            <person name="Bonilla-Rosso G."/>
            <person name="Karlsson M."/>
            <person name="Shevchenko A."/>
            <person name="Choi S.R."/>
            <person name="Kim H.G."/>
            <person name="Park J.Y."/>
            <person name="Lim Y.P."/>
            <person name="Ludwig-Muller J."/>
            <person name="Dixelius C."/>
        </authorList>
    </citation>
    <scope>NUCLEOTIDE SEQUENCE</scope>
    <source>
        <tissue evidence="8">Potato root galls</tissue>
    </source>
</reference>
<organism evidence="8">
    <name type="scientific">Spongospora subterranea</name>
    <dbReference type="NCBI Taxonomy" id="70186"/>
    <lineage>
        <taxon>Eukaryota</taxon>
        <taxon>Sar</taxon>
        <taxon>Rhizaria</taxon>
        <taxon>Endomyxa</taxon>
        <taxon>Phytomyxea</taxon>
        <taxon>Plasmodiophorida</taxon>
        <taxon>Plasmodiophoridae</taxon>
        <taxon>Spongospora</taxon>
    </lineage>
</organism>
<keyword evidence="6" id="KW-0482">Metalloprotease</keyword>
<keyword evidence="3" id="KW-0645">Protease</keyword>
<proteinExistence type="inferred from homology"/>
<dbReference type="EMBL" id="HACM01008909">
    <property type="protein sequence ID" value="CRZ09351.1"/>
    <property type="molecule type" value="Transcribed_RNA"/>
</dbReference>
<name>A0A0H5R691_9EUKA</name>
<keyword evidence="4" id="KW-0378">Hydrolase</keyword>
<protein>
    <recommendedName>
        <fullName evidence="9">Peptidase M50 domain-containing protein</fullName>
    </recommendedName>
</protein>
<keyword evidence="7" id="KW-0472">Membrane</keyword>
<evidence type="ECO:0008006" key="9">
    <source>
        <dbReference type="Google" id="ProtNLM"/>
    </source>
</evidence>
<feature type="transmembrane region" description="Helical" evidence="7">
    <location>
        <begin position="49"/>
        <end position="66"/>
    </location>
</feature>
<evidence type="ECO:0000256" key="5">
    <source>
        <dbReference type="ARBA" id="ARBA00022833"/>
    </source>
</evidence>
<evidence type="ECO:0000256" key="3">
    <source>
        <dbReference type="ARBA" id="ARBA00022670"/>
    </source>
</evidence>
<feature type="non-terminal residue" evidence="8">
    <location>
        <position position="1"/>
    </location>
</feature>
<feature type="transmembrane region" description="Helical" evidence="7">
    <location>
        <begin position="104"/>
        <end position="129"/>
    </location>
</feature>
<evidence type="ECO:0000313" key="8">
    <source>
        <dbReference type="EMBL" id="CRZ09351.1"/>
    </source>
</evidence>
<evidence type="ECO:0000256" key="1">
    <source>
        <dbReference type="ARBA" id="ARBA00001947"/>
    </source>
</evidence>
<keyword evidence="7" id="KW-1133">Transmembrane helix</keyword>
<feature type="transmembrane region" description="Helical" evidence="7">
    <location>
        <begin position="15"/>
        <end position="37"/>
    </location>
</feature>
<evidence type="ECO:0000256" key="7">
    <source>
        <dbReference type="SAM" id="Phobius"/>
    </source>
</evidence>